<evidence type="ECO:0000256" key="1">
    <source>
        <dbReference type="ARBA" id="ARBA00000085"/>
    </source>
</evidence>
<evidence type="ECO:0000256" key="3">
    <source>
        <dbReference type="ARBA" id="ARBA00022553"/>
    </source>
</evidence>
<dbReference type="PRINTS" id="PR00344">
    <property type="entry name" value="BCTRLSENSOR"/>
</dbReference>
<dbReference type="InterPro" id="IPR003594">
    <property type="entry name" value="HATPase_dom"/>
</dbReference>
<comment type="caution">
    <text evidence="8">The sequence shown here is derived from an EMBL/GenBank/DDBJ whole genome shotgun (WGS) entry which is preliminary data.</text>
</comment>
<protein>
    <recommendedName>
        <fullName evidence="2">histidine kinase</fullName>
        <ecNumber evidence="2">2.7.13.3</ecNumber>
    </recommendedName>
</protein>
<proteinExistence type="predicted"/>
<feature type="transmembrane region" description="Helical" evidence="6">
    <location>
        <begin position="179"/>
        <end position="199"/>
    </location>
</feature>
<evidence type="ECO:0000259" key="7">
    <source>
        <dbReference type="PROSITE" id="PS50109"/>
    </source>
</evidence>
<evidence type="ECO:0000256" key="5">
    <source>
        <dbReference type="ARBA" id="ARBA00022777"/>
    </source>
</evidence>
<dbReference type="Pfam" id="PF05227">
    <property type="entry name" value="CHASE3"/>
    <property type="match status" value="1"/>
</dbReference>
<dbReference type="CDD" id="cd19410">
    <property type="entry name" value="HK9-like_sensor"/>
    <property type="match status" value="1"/>
</dbReference>
<dbReference type="InterPro" id="IPR005467">
    <property type="entry name" value="His_kinase_dom"/>
</dbReference>
<dbReference type="Pfam" id="PF02518">
    <property type="entry name" value="HATPase_c"/>
    <property type="match status" value="1"/>
</dbReference>
<evidence type="ECO:0000256" key="4">
    <source>
        <dbReference type="ARBA" id="ARBA00022679"/>
    </source>
</evidence>
<evidence type="ECO:0000313" key="9">
    <source>
        <dbReference type="Proteomes" id="UP000753802"/>
    </source>
</evidence>
<dbReference type="Gene3D" id="3.30.565.10">
    <property type="entry name" value="Histidine kinase-like ATPase, C-terminal domain"/>
    <property type="match status" value="1"/>
</dbReference>
<dbReference type="EC" id="2.7.13.3" evidence="2"/>
<dbReference type="CDD" id="cd00082">
    <property type="entry name" value="HisKA"/>
    <property type="match status" value="1"/>
</dbReference>
<keyword evidence="6" id="KW-1133">Transmembrane helix</keyword>
<dbReference type="SUPFAM" id="SSF47384">
    <property type="entry name" value="Homodimeric domain of signal transducing histidine kinase"/>
    <property type="match status" value="1"/>
</dbReference>
<dbReference type="InterPro" id="IPR052162">
    <property type="entry name" value="Sensor_kinase/Photoreceptor"/>
</dbReference>
<dbReference type="Gene3D" id="1.10.287.130">
    <property type="match status" value="1"/>
</dbReference>
<keyword evidence="6" id="KW-0472">Membrane</keyword>
<dbReference type="PANTHER" id="PTHR43304">
    <property type="entry name" value="PHYTOCHROME-LIKE PROTEIN CPH1"/>
    <property type="match status" value="1"/>
</dbReference>
<dbReference type="Proteomes" id="UP000753802">
    <property type="component" value="Unassembled WGS sequence"/>
</dbReference>
<evidence type="ECO:0000313" key="8">
    <source>
        <dbReference type="EMBL" id="NCI50536.1"/>
    </source>
</evidence>
<keyword evidence="6" id="KW-0812">Transmembrane</keyword>
<dbReference type="SMART" id="SM00387">
    <property type="entry name" value="HATPase_c"/>
    <property type="match status" value="1"/>
</dbReference>
<sequence length="458" mass="52827">MGTNRFIYPLFALSLVALGWLGYTYSEQNKVQLKYTAAVEHTYDVIVTAQYCEKLLLDAESNQRGFVITRDDHFKNAADASITRIDSAWKALKELTNDNPNQRVNLHLLRLAIDQRLAILKQNFQLPAQGKKSLDRFQHGQLLMDKIHKYIQMIEVEEGNLLVERRNAKTYYQSLNFTYVKYGFLFACLVCAVAVFLIIRELRKRIQAQVMLEKTVLDLKRSNEEVEQITFTASHDLQEPLRKIGTLSTLLNRRIGDRAGAEEKDILERIERATGKMQRLINDLVNFTILLNTTEEPAAVDLGAVFKNAFDRIREQDQTIKLNLYGTLPVLQGYRPQLEMLFTQVLDNAFKYRHPQRTLVINVTYRITEGDSITSMIWKKERTKRYHQVTVSDNGIGFGNEFKEKIFVLFQRLHTQEAYGGKGMGLSLARRIMTNHYGYINASGEEGVGATFRMYFPV</sequence>
<keyword evidence="3" id="KW-0597">Phosphoprotein</keyword>
<gene>
    <name evidence="8" type="ORF">GWC95_11420</name>
</gene>
<evidence type="ECO:0000256" key="2">
    <source>
        <dbReference type="ARBA" id="ARBA00012438"/>
    </source>
</evidence>
<feature type="domain" description="Histidine kinase" evidence="7">
    <location>
        <begin position="232"/>
        <end position="458"/>
    </location>
</feature>
<keyword evidence="4" id="KW-0808">Transferase</keyword>
<dbReference type="RefSeq" id="WP_161818855.1">
    <property type="nucleotide sequence ID" value="NZ_JAACJS010000015.1"/>
</dbReference>
<dbReference type="InterPro" id="IPR004358">
    <property type="entry name" value="Sig_transdc_His_kin-like_C"/>
</dbReference>
<keyword evidence="9" id="KW-1185">Reference proteome</keyword>
<keyword evidence="5" id="KW-0418">Kinase</keyword>
<name>A0ABW9ZTT3_9BACT</name>
<dbReference type="InterPro" id="IPR036890">
    <property type="entry name" value="HATPase_C_sf"/>
</dbReference>
<dbReference type="InterPro" id="IPR007891">
    <property type="entry name" value="CHASE3"/>
</dbReference>
<dbReference type="InterPro" id="IPR003661">
    <property type="entry name" value="HisK_dim/P_dom"/>
</dbReference>
<dbReference type="EMBL" id="JAACJS010000015">
    <property type="protein sequence ID" value="NCI50536.1"/>
    <property type="molecule type" value="Genomic_DNA"/>
</dbReference>
<comment type="catalytic activity">
    <reaction evidence="1">
        <text>ATP + protein L-histidine = ADP + protein N-phospho-L-histidine.</text>
        <dbReference type="EC" id="2.7.13.3"/>
    </reaction>
</comment>
<organism evidence="8 9">
    <name type="scientific">Sediminibacterium roseum</name>
    <dbReference type="NCBI Taxonomy" id="1978412"/>
    <lineage>
        <taxon>Bacteria</taxon>
        <taxon>Pseudomonadati</taxon>
        <taxon>Bacteroidota</taxon>
        <taxon>Chitinophagia</taxon>
        <taxon>Chitinophagales</taxon>
        <taxon>Chitinophagaceae</taxon>
        <taxon>Sediminibacterium</taxon>
    </lineage>
</organism>
<reference evidence="8 9" key="1">
    <citation type="submission" date="2020-01" db="EMBL/GenBank/DDBJ databases">
        <title>Genome analysis.</title>
        <authorList>
            <person name="Wu S."/>
            <person name="Wang G."/>
        </authorList>
    </citation>
    <scope>NUCLEOTIDE SEQUENCE [LARGE SCALE GENOMIC DNA]</scope>
    <source>
        <strain evidence="8 9">SYL130</strain>
    </source>
</reference>
<dbReference type="InterPro" id="IPR036097">
    <property type="entry name" value="HisK_dim/P_sf"/>
</dbReference>
<dbReference type="Pfam" id="PF00512">
    <property type="entry name" value="HisKA"/>
    <property type="match status" value="1"/>
</dbReference>
<dbReference type="SUPFAM" id="SSF55874">
    <property type="entry name" value="ATPase domain of HSP90 chaperone/DNA topoisomerase II/histidine kinase"/>
    <property type="match status" value="1"/>
</dbReference>
<dbReference type="PROSITE" id="PS50109">
    <property type="entry name" value="HIS_KIN"/>
    <property type="match status" value="1"/>
</dbReference>
<evidence type="ECO:0000256" key="6">
    <source>
        <dbReference type="SAM" id="Phobius"/>
    </source>
</evidence>
<accession>A0ABW9ZTT3</accession>
<dbReference type="PANTHER" id="PTHR43304:SF1">
    <property type="entry name" value="PAC DOMAIN-CONTAINING PROTEIN"/>
    <property type="match status" value="1"/>
</dbReference>